<evidence type="ECO:0000256" key="2">
    <source>
        <dbReference type="ARBA" id="ARBA00022801"/>
    </source>
</evidence>
<dbReference type="Gene3D" id="3.40.50.1820">
    <property type="entry name" value="alpha/beta hydrolase"/>
    <property type="match status" value="1"/>
</dbReference>
<comment type="similarity">
    <text evidence="1">Belongs to the 'GDXG' lipolytic enzyme family.</text>
</comment>
<keyword evidence="4" id="KW-1133">Transmembrane helix</keyword>
<name>A0ABR4H091_9EURO</name>
<feature type="active site" evidence="3">
    <location>
        <position position="235"/>
    </location>
</feature>
<dbReference type="SUPFAM" id="SSF53474">
    <property type="entry name" value="alpha/beta-Hydrolases"/>
    <property type="match status" value="1"/>
</dbReference>
<evidence type="ECO:0000313" key="6">
    <source>
        <dbReference type="EMBL" id="KAL2808869.1"/>
    </source>
</evidence>
<dbReference type="Proteomes" id="UP001610334">
    <property type="component" value="Unassembled WGS sequence"/>
</dbReference>
<evidence type="ECO:0000256" key="1">
    <source>
        <dbReference type="ARBA" id="ARBA00010515"/>
    </source>
</evidence>
<keyword evidence="4" id="KW-0472">Membrane</keyword>
<feature type="transmembrane region" description="Helical" evidence="4">
    <location>
        <begin position="26"/>
        <end position="50"/>
    </location>
</feature>
<evidence type="ECO:0000259" key="5">
    <source>
        <dbReference type="Pfam" id="PF07859"/>
    </source>
</evidence>
<dbReference type="PANTHER" id="PTHR48081">
    <property type="entry name" value="AB HYDROLASE SUPERFAMILY PROTEIN C4A8.06C"/>
    <property type="match status" value="1"/>
</dbReference>
<dbReference type="Pfam" id="PF07859">
    <property type="entry name" value="Abhydrolase_3"/>
    <property type="match status" value="1"/>
</dbReference>
<comment type="caution">
    <text evidence="6">The sequence shown here is derived from an EMBL/GenBank/DDBJ whole genome shotgun (WGS) entry which is preliminary data.</text>
</comment>
<dbReference type="PANTHER" id="PTHR48081:SF8">
    <property type="entry name" value="ALPHA_BETA HYDROLASE FOLD-3 DOMAIN-CONTAINING PROTEIN-RELATED"/>
    <property type="match status" value="1"/>
</dbReference>
<gene>
    <name evidence="6" type="ORF">BJX63DRAFT_407827</name>
</gene>
<keyword evidence="4" id="KW-0812">Transmembrane</keyword>
<dbReference type="InterPro" id="IPR013094">
    <property type="entry name" value="AB_hydrolase_3"/>
</dbReference>
<proteinExistence type="inferred from homology"/>
<evidence type="ECO:0000256" key="3">
    <source>
        <dbReference type="PROSITE-ProRule" id="PRU10038"/>
    </source>
</evidence>
<dbReference type="InterPro" id="IPR050300">
    <property type="entry name" value="GDXG_lipolytic_enzyme"/>
</dbReference>
<accession>A0ABR4H091</accession>
<feature type="domain" description="Alpha/beta hydrolase fold-3" evidence="5">
    <location>
        <begin position="152"/>
        <end position="386"/>
    </location>
</feature>
<dbReference type="GO" id="GO:0016787">
    <property type="term" value="F:hydrolase activity"/>
    <property type="evidence" value="ECO:0007669"/>
    <property type="project" value="UniProtKB-KW"/>
</dbReference>
<keyword evidence="7" id="KW-1185">Reference proteome</keyword>
<dbReference type="EMBL" id="JBFXLT010000102">
    <property type="protein sequence ID" value="KAL2808869.1"/>
    <property type="molecule type" value="Genomic_DNA"/>
</dbReference>
<sequence>MWASKMLEYADPNAVPNDWRTRQPGCAIWCIIAIPRVILLIISYGLLYIFSPLRPNTQWTYTQALRTQLIKTAFIFIREIGFTQSLTLEAGDTGDKWVTINPAAASAYRGPFASNENVKPEVIGGTWYPDVPRSPKQQSDGCDNDDDSNVVVLSFHSGSFLWLTGRPEDSRDVAEMTNEALGPGTRSFWPQYRLVGDKKTPTGYPAPMQDAITAYIYLVKDLGISPRRIVLAGDSSGATIALALVRYLGLFNTLAPPQNEDVESGFDLASLPLPLACLMFSPSLEYCLEGDKSAILRNRNCKTDYVDAPLMAWGATAIAPPEIVRLDDPYLSPALYPFATPVALFMQAGGAEVLCDSVRGAVERYRAIPGNVIEHLEVPDTPHDVYAVGVLLGWKKEQEETIHAAASFVRRHFRST</sequence>
<organism evidence="6 7">
    <name type="scientific">Aspergillus granulosus</name>
    <dbReference type="NCBI Taxonomy" id="176169"/>
    <lineage>
        <taxon>Eukaryota</taxon>
        <taxon>Fungi</taxon>
        <taxon>Dikarya</taxon>
        <taxon>Ascomycota</taxon>
        <taxon>Pezizomycotina</taxon>
        <taxon>Eurotiomycetes</taxon>
        <taxon>Eurotiomycetidae</taxon>
        <taxon>Eurotiales</taxon>
        <taxon>Aspergillaceae</taxon>
        <taxon>Aspergillus</taxon>
        <taxon>Aspergillus subgen. Nidulantes</taxon>
    </lineage>
</organism>
<dbReference type="InterPro" id="IPR029058">
    <property type="entry name" value="AB_hydrolase_fold"/>
</dbReference>
<protein>
    <submittedName>
        <fullName evidence="6">Alpha/Beta hydrolase protein</fullName>
    </submittedName>
</protein>
<dbReference type="InterPro" id="IPR033140">
    <property type="entry name" value="Lipase_GDXG_put_SER_AS"/>
</dbReference>
<evidence type="ECO:0000313" key="7">
    <source>
        <dbReference type="Proteomes" id="UP001610334"/>
    </source>
</evidence>
<dbReference type="PROSITE" id="PS01174">
    <property type="entry name" value="LIPASE_GDXG_SER"/>
    <property type="match status" value="1"/>
</dbReference>
<reference evidence="6 7" key="1">
    <citation type="submission" date="2024-07" db="EMBL/GenBank/DDBJ databases">
        <title>Section-level genome sequencing and comparative genomics of Aspergillus sections Usti and Cavernicolus.</title>
        <authorList>
            <consortium name="Lawrence Berkeley National Laboratory"/>
            <person name="Nybo J.L."/>
            <person name="Vesth T.C."/>
            <person name="Theobald S."/>
            <person name="Frisvad J.C."/>
            <person name="Larsen T.O."/>
            <person name="Kjaerboelling I."/>
            <person name="Rothschild-Mancinelli K."/>
            <person name="Lyhne E.K."/>
            <person name="Kogle M.E."/>
            <person name="Barry K."/>
            <person name="Clum A."/>
            <person name="Na H."/>
            <person name="Ledsgaard L."/>
            <person name="Lin J."/>
            <person name="Lipzen A."/>
            <person name="Kuo A."/>
            <person name="Riley R."/>
            <person name="Mondo S."/>
            <person name="Labutti K."/>
            <person name="Haridas S."/>
            <person name="Pangalinan J."/>
            <person name="Salamov A.A."/>
            <person name="Simmons B.A."/>
            <person name="Magnuson J.K."/>
            <person name="Chen J."/>
            <person name="Drula E."/>
            <person name="Henrissat B."/>
            <person name="Wiebenga A."/>
            <person name="Lubbers R.J."/>
            <person name="Gomes A.C."/>
            <person name="Makela M.R."/>
            <person name="Stajich J."/>
            <person name="Grigoriev I.V."/>
            <person name="Mortensen U.H."/>
            <person name="De Vries R.P."/>
            <person name="Baker S.E."/>
            <person name="Andersen M.R."/>
        </authorList>
    </citation>
    <scope>NUCLEOTIDE SEQUENCE [LARGE SCALE GENOMIC DNA]</scope>
    <source>
        <strain evidence="6 7">CBS 588.65</strain>
    </source>
</reference>
<keyword evidence="2 6" id="KW-0378">Hydrolase</keyword>
<evidence type="ECO:0000256" key="4">
    <source>
        <dbReference type="SAM" id="Phobius"/>
    </source>
</evidence>